<dbReference type="AlphaFoldDB" id="G4CX57"/>
<evidence type="ECO:0000256" key="7">
    <source>
        <dbReference type="ARBA" id="ARBA00023027"/>
    </source>
</evidence>
<sequence length="367" mass="40078">MATRTVGDHFATHSSPAGWSVSRPLDLGLTITATRKVPMKILITGGAGYIGSTVGSACEEAGHEVVVLDDLSAGRREFVRDRTFYQGDIADQDLLDRVFTENQIDAVVHCAAKIIVPESVDEPLTYYDNNVGKTVALLKGMERNGVHRILFSSSASIYATDEEFKVTEQSALDPGSPYATTKFMVEFILRDAAHASDLKALSLRYFNPIGSDPKLRTGQQIEHPTHVLGKMIDAWMEDSTFTVTGVEWPTRDGSGIRDFIHVWDLARAHVAALEHLDEVTTEDPYQVFNIGTGNGVTVKELVKAFEEGTGKPLDVVYGPPRPGDVAGAYTVSSRAKDLLGWSAELTPADGIRDAIAWLPERKKILGY</sequence>
<dbReference type="GO" id="GO:0003978">
    <property type="term" value="F:UDP-glucose 4-epimerase activity"/>
    <property type="evidence" value="ECO:0007669"/>
    <property type="project" value="UniProtKB-EC"/>
</dbReference>
<evidence type="ECO:0000256" key="10">
    <source>
        <dbReference type="ARBA" id="ARBA00033067"/>
    </source>
</evidence>
<organism evidence="12 13">
    <name type="scientific">Cutibacterium avidum ATCC 25577</name>
    <dbReference type="NCBI Taxonomy" id="997355"/>
    <lineage>
        <taxon>Bacteria</taxon>
        <taxon>Bacillati</taxon>
        <taxon>Actinomycetota</taxon>
        <taxon>Actinomycetes</taxon>
        <taxon>Propionibacteriales</taxon>
        <taxon>Propionibacteriaceae</taxon>
        <taxon>Cutibacterium</taxon>
    </lineage>
</organism>
<comment type="catalytic activity">
    <reaction evidence="1">
        <text>UDP-alpha-D-glucose = UDP-alpha-D-galactose</text>
        <dbReference type="Rhea" id="RHEA:22168"/>
        <dbReference type="ChEBI" id="CHEBI:58885"/>
        <dbReference type="ChEBI" id="CHEBI:66914"/>
        <dbReference type="EC" id="5.1.3.2"/>
    </reaction>
</comment>
<dbReference type="HOGENOM" id="CLU_007383_1_10_11"/>
<evidence type="ECO:0000256" key="8">
    <source>
        <dbReference type="ARBA" id="ARBA00023235"/>
    </source>
</evidence>
<keyword evidence="13" id="KW-1185">Reference proteome</keyword>
<dbReference type="Gene3D" id="3.90.25.10">
    <property type="entry name" value="UDP-galactose 4-epimerase, domain 1"/>
    <property type="match status" value="1"/>
</dbReference>
<evidence type="ECO:0000256" key="6">
    <source>
        <dbReference type="ARBA" id="ARBA00018569"/>
    </source>
</evidence>
<dbReference type="EC" id="5.1.3.2" evidence="5"/>
<evidence type="ECO:0000313" key="13">
    <source>
        <dbReference type="Proteomes" id="UP000005332"/>
    </source>
</evidence>
<feature type="domain" description="NAD-dependent epimerase/dehydratase" evidence="11">
    <location>
        <begin position="41"/>
        <end position="291"/>
    </location>
</feature>
<dbReference type="EMBL" id="AGBA01000013">
    <property type="protein sequence ID" value="EGY77571.1"/>
    <property type="molecule type" value="Genomic_DNA"/>
</dbReference>
<dbReference type="PATRIC" id="fig|997355.3.peg.1094"/>
<comment type="cofactor">
    <cofactor evidence="2">
        <name>NAD(+)</name>
        <dbReference type="ChEBI" id="CHEBI:57540"/>
    </cofactor>
</comment>
<evidence type="ECO:0000256" key="3">
    <source>
        <dbReference type="ARBA" id="ARBA00004947"/>
    </source>
</evidence>
<evidence type="ECO:0000256" key="9">
    <source>
        <dbReference type="ARBA" id="ARBA00031367"/>
    </source>
</evidence>
<accession>G4CX57</accession>
<proteinExistence type="inferred from homology"/>
<keyword evidence="7" id="KW-0520">NAD</keyword>
<evidence type="ECO:0000256" key="2">
    <source>
        <dbReference type="ARBA" id="ARBA00001911"/>
    </source>
</evidence>
<dbReference type="Proteomes" id="UP000005332">
    <property type="component" value="Unassembled WGS sequence"/>
</dbReference>
<dbReference type="GO" id="GO:0006012">
    <property type="term" value="P:galactose metabolic process"/>
    <property type="evidence" value="ECO:0007669"/>
    <property type="project" value="UniProtKB-UniPathway"/>
</dbReference>
<dbReference type="SUPFAM" id="SSF51735">
    <property type="entry name" value="NAD(P)-binding Rossmann-fold domains"/>
    <property type="match status" value="1"/>
</dbReference>
<dbReference type="InterPro" id="IPR001509">
    <property type="entry name" value="Epimerase_deHydtase"/>
</dbReference>
<reference evidence="12 13" key="1">
    <citation type="submission" date="2011-06" db="EMBL/GenBank/DDBJ databases">
        <authorList>
            <person name="Muzny D."/>
            <person name="Qin X."/>
            <person name="Deng J."/>
            <person name="Jiang H."/>
            <person name="Liu Y."/>
            <person name="Qu J."/>
            <person name="Song X.-Z."/>
            <person name="Zhang L."/>
            <person name="Thornton R."/>
            <person name="Coyle M."/>
            <person name="Francisco L."/>
            <person name="Jackson L."/>
            <person name="Javaid M."/>
            <person name="Korchina V."/>
            <person name="Kovar C."/>
            <person name="Mata R."/>
            <person name="Mathew T."/>
            <person name="Ngo R."/>
            <person name="Nguyen L."/>
            <person name="Nguyen N."/>
            <person name="Okwuonu G."/>
            <person name="Ongeri F."/>
            <person name="Pham C."/>
            <person name="Simmons D."/>
            <person name="Wilczek-Boney K."/>
            <person name="Hale W."/>
            <person name="Jakkamsetti A."/>
            <person name="Pham P."/>
            <person name="Ruth R."/>
            <person name="San Lucas F."/>
            <person name="Warren J."/>
            <person name="Zhang J."/>
            <person name="Zhao Z."/>
            <person name="Zhou C."/>
            <person name="Zhu D."/>
            <person name="Lee S."/>
            <person name="Bess C."/>
            <person name="Blankenburg K."/>
            <person name="Forbes L."/>
            <person name="Fu Q."/>
            <person name="Gubbala S."/>
            <person name="Hirani K."/>
            <person name="Jayaseelan J.C."/>
            <person name="Lara F."/>
            <person name="Munidasa M."/>
            <person name="Palculict T."/>
            <person name="Patil S."/>
            <person name="Pu L.-L."/>
            <person name="Saada N."/>
            <person name="Tang L."/>
            <person name="Weissenberger G."/>
            <person name="Zhu Y."/>
            <person name="Hemphill L."/>
            <person name="Shang Y."/>
            <person name="Youmans B."/>
            <person name="Ayvaz T."/>
            <person name="Ross M."/>
            <person name="Santibanez J."/>
            <person name="Aqrawi P."/>
            <person name="Gross S."/>
            <person name="Joshi V."/>
            <person name="Fowler G."/>
            <person name="Nazareth L."/>
            <person name="Reid J."/>
            <person name="Worley K."/>
            <person name="Petrosino J."/>
            <person name="Highlander S."/>
            <person name="Gibbs R."/>
        </authorList>
    </citation>
    <scope>NUCLEOTIDE SEQUENCE [LARGE SCALE GENOMIC DNA]</scope>
    <source>
        <strain evidence="12 13">ATCC 25577</strain>
    </source>
</reference>
<evidence type="ECO:0000313" key="12">
    <source>
        <dbReference type="EMBL" id="EGY77571.1"/>
    </source>
</evidence>
<evidence type="ECO:0000256" key="1">
    <source>
        <dbReference type="ARBA" id="ARBA00000083"/>
    </source>
</evidence>
<dbReference type="InterPro" id="IPR036291">
    <property type="entry name" value="NAD(P)-bd_dom_sf"/>
</dbReference>
<comment type="pathway">
    <text evidence="3">Carbohydrate metabolism; galactose metabolism.</text>
</comment>
<comment type="similarity">
    <text evidence="4">Belongs to the NAD(P)-dependent epimerase/dehydratase family.</text>
</comment>
<comment type="caution">
    <text evidence="12">The sequence shown here is derived from an EMBL/GenBank/DDBJ whole genome shotgun (WGS) entry which is preliminary data.</text>
</comment>
<dbReference type="NCBIfam" id="TIGR01179">
    <property type="entry name" value="galE"/>
    <property type="match status" value="1"/>
</dbReference>
<gene>
    <name evidence="12" type="primary">galE</name>
    <name evidence="12" type="ORF">HMPREF9153_1114</name>
</gene>
<evidence type="ECO:0000256" key="5">
    <source>
        <dbReference type="ARBA" id="ARBA00013189"/>
    </source>
</evidence>
<dbReference type="InterPro" id="IPR005886">
    <property type="entry name" value="UDP_G4E"/>
</dbReference>
<dbReference type="Pfam" id="PF01370">
    <property type="entry name" value="Epimerase"/>
    <property type="match status" value="1"/>
</dbReference>
<name>G4CX57_9ACTN</name>
<dbReference type="Gene3D" id="3.40.50.720">
    <property type="entry name" value="NAD(P)-binding Rossmann-like Domain"/>
    <property type="match status" value="1"/>
</dbReference>
<dbReference type="PANTHER" id="PTHR43725">
    <property type="entry name" value="UDP-GLUCOSE 4-EPIMERASE"/>
    <property type="match status" value="1"/>
</dbReference>
<evidence type="ECO:0000256" key="4">
    <source>
        <dbReference type="ARBA" id="ARBA00007637"/>
    </source>
</evidence>
<keyword evidence="8 12" id="KW-0413">Isomerase</keyword>
<protein>
    <recommendedName>
        <fullName evidence="6">UDP-glucose 4-epimerase</fullName>
        <ecNumber evidence="5">5.1.3.2</ecNumber>
    </recommendedName>
    <alternativeName>
        <fullName evidence="10">Galactowaldenase</fullName>
    </alternativeName>
    <alternativeName>
        <fullName evidence="9">UDP-galactose 4-epimerase</fullName>
    </alternativeName>
</protein>
<dbReference type="UniPathway" id="UPA00214"/>
<evidence type="ECO:0000259" key="11">
    <source>
        <dbReference type="Pfam" id="PF01370"/>
    </source>
</evidence>